<name>A0A7T8ECR1_9GAMM</name>
<gene>
    <name evidence="3" type="ORF">D7032_12450</name>
</gene>
<reference evidence="3" key="1">
    <citation type="submission" date="2018-09" db="EMBL/GenBank/DDBJ databases">
        <title>Genome sequencing and analysis.</title>
        <authorList>
            <person name="Huang Y.-T."/>
        </authorList>
    </citation>
    <scope>NUCLEOTIDE SEQUENCE</scope>
    <source>
        <strain evidence="3">HIDE</strain>
    </source>
</reference>
<protein>
    <submittedName>
        <fullName evidence="3">Phosphatase PAP2 family protein</fullName>
    </submittedName>
</protein>
<dbReference type="SUPFAM" id="SSF48317">
    <property type="entry name" value="Acid phosphatase/Vanadium-dependent haloperoxidase"/>
    <property type="match status" value="1"/>
</dbReference>
<dbReference type="AlphaFoldDB" id="A0A7T8ECR1"/>
<dbReference type="Pfam" id="PF01569">
    <property type="entry name" value="PAP2"/>
    <property type="match status" value="1"/>
</dbReference>
<dbReference type="InterPro" id="IPR036938">
    <property type="entry name" value="PAP2/HPO_sf"/>
</dbReference>
<keyword evidence="1" id="KW-0812">Transmembrane</keyword>
<dbReference type="InterPro" id="IPR000326">
    <property type="entry name" value="PAP2/HPO"/>
</dbReference>
<accession>A0A7T8ECR1</accession>
<sequence>MSSTPAFSGFLFRRSQLRLCLNSHYVTGITMPIASHPLSFQHWFKHHLLLPLSVGLGVLILLHITNADLLLAQWMLAFEGTNTGWPWRHAFVADKLLHTGGRDLVVLAAVVLLSTLVLSSFKASMKRWRRPLLMLFISALATVLLVRIGKSMTNVACPWDLSLFGGQQPYLPFPMSLSVDTELGQCFPGGHSSGAFAWVGLYYLALVLKPKWRFKLLGAVLLIGTVFSLCQEFRGAHFLSHDIASALIGWTMATLSYGLAYRPWRAAGYAGVSAQAQTLIQTQAQAQTEITP</sequence>
<organism evidence="3">
    <name type="scientific">Shewanella algae</name>
    <dbReference type="NCBI Taxonomy" id="38313"/>
    <lineage>
        <taxon>Bacteria</taxon>
        <taxon>Pseudomonadati</taxon>
        <taxon>Pseudomonadota</taxon>
        <taxon>Gammaproteobacteria</taxon>
        <taxon>Alteromonadales</taxon>
        <taxon>Shewanellaceae</taxon>
        <taxon>Shewanella</taxon>
    </lineage>
</organism>
<proteinExistence type="predicted"/>
<evidence type="ECO:0000256" key="1">
    <source>
        <dbReference type="SAM" id="Phobius"/>
    </source>
</evidence>
<dbReference type="CDD" id="cd03396">
    <property type="entry name" value="PAP2_like_6"/>
    <property type="match status" value="1"/>
</dbReference>
<keyword evidence="1" id="KW-1133">Transmembrane helix</keyword>
<dbReference type="EMBL" id="CP032664">
    <property type="protein sequence ID" value="QQO83998.1"/>
    <property type="molecule type" value="Genomic_DNA"/>
</dbReference>
<feature type="domain" description="Phosphatidic acid phosphatase type 2/haloperoxidase" evidence="2">
    <location>
        <begin position="133"/>
        <end position="261"/>
    </location>
</feature>
<feature type="transmembrane region" description="Helical" evidence="1">
    <location>
        <begin position="242"/>
        <end position="260"/>
    </location>
</feature>
<evidence type="ECO:0000259" key="2">
    <source>
        <dbReference type="Pfam" id="PF01569"/>
    </source>
</evidence>
<feature type="transmembrane region" description="Helical" evidence="1">
    <location>
        <begin position="133"/>
        <end position="149"/>
    </location>
</feature>
<evidence type="ECO:0000313" key="3">
    <source>
        <dbReference type="EMBL" id="QQO83998.1"/>
    </source>
</evidence>
<dbReference type="Gene3D" id="1.20.144.10">
    <property type="entry name" value="Phosphatidic acid phosphatase type 2/haloperoxidase"/>
    <property type="match status" value="1"/>
</dbReference>
<keyword evidence="1" id="KW-0472">Membrane</keyword>
<feature type="transmembrane region" description="Helical" evidence="1">
    <location>
        <begin position="212"/>
        <end position="230"/>
    </location>
</feature>
<feature type="transmembrane region" description="Helical" evidence="1">
    <location>
        <begin position="104"/>
        <end position="121"/>
    </location>
</feature>
<feature type="transmembrane region" description="Helical" evidence="1">
    <location>
        <begin position="48"/>
        <end position="65"/>
    </location>
</feature>